<comment type="caution">
    <text evidence="1">The sequence shown here is derived from an EMBL/GenBank/DDBJ whole genome shotgun (WGS) entry which is preliminary data.</text>
</comment>
<reference evidence="1 2" key="1">
    <citation type="submission" date="2021-03" db="EMBL/GenBank/DDBJ databases">
        <title>Genomic Encyclopedia of Type Strains, Phase IV (KMG-IV): sequencing the most valuable type-strain genomes for metagenomic binning, comparative biology and taxonomic classification.</title>
        <authorList>
            <person name="Goeker M."/>
        </authorList>
    </citation>
    <scope>NUCLEOTIDE SEQUENCE [LARGE SCALE GENOMIC DNA]</scope>
    <source>
        <strain evidence="1 2">DSM 26048</strain>
    </source>
</reference>
<organism evidence="1 2">
    <name type="scientific">Paenibacillus eucommiae</name>
    <dbReference type="NCBI Taxonomy" id="1355755"/>
    <lineage>
        <taxon>Bacteria</taxon>
        <taxon>Bacillati</taxon>
        <taxon>Bacillota</taxon>
        <taxon>Bacilli</taxon>
        <taxon>Bacillales</taxon>
        <taxon>Paenibacillaceae</taxon>
        <taxon>Paenibacillus</taxon>
    </lineage>
</organism>
<proteinExistence type="predicted"/>
<dbReference type="Pfam" id="PF08889">
    <property type="entry name" value="WbqC"/>
    <property type="match status" value="1"/>
</dbReference>
<protein>
    <recommendedName>
        <fullName evidence="3">WbqC-like protein family protein</fullName>
    </recommendedName>
</protein>
<accession>A0ABS4IUG0</accession>
<evidence type="ECO:0008006" key="3">
    <source>
        <dbReference type="Google" id="ProtNLM"/>
    </source>
</evidence>
<evidence type="ECO:0000313" key="2">
    <source>
        <dbReference type="Proteomes" id="UP001519287"/>
    </source>
</evidence>
<dbReference type="EMBL" id="JAGGLB010000007">
    <property type="protein sequence ID" value="MBP1991138.1"/>
    <property type="molecule type" value="Genomic_DNA"/>
</dbReference>
<dbReference type="InterPro" id="IPR014985">
    <property type="entry name" value="WbqC"/>
</dbReference>
<name>A0ABS4IUG0_9BACL</name>
<gene>
    <name evidence="1" type="ORF">J2Z66_002745</name>
</gene>
<sequence>MNTVAVLQSNYIPWKGYFDIINDVDIFIFYDDVQYTKNDWRNRNRIKTSNGTQWLTIPVGSHNEKLICEVGFSNLQWGKKHYTTLQANYSRSPYYKKYNDFFQFIYLDKNWESLSEFNQYVIKTISSEFLGIKTEFVDSRNFNTSDTKLDRLINLLVNVRAEKYVSGPAAKDYIIESYFSDRSIELCYKNYQGYPQYKQLFDPFDHYVSIIDLLFNTGEDAPYFIWGWREIDK</sequence>
<evidence type="ECO:0000313" key="1">
    <source>
        <dbReference type="EMBL" id="MBP1991138.1"/>
    </source>
</evidence>
<dbReference type="RefSeq" id="WP_209971886.1">
    <property type="nucleotide sequence ID" value="NZ_JAGGLB010000007.1"/>
</dbReference>
<dbReference type="Proteomes" id="UP001519287">
    <property type="component" value="Unassembled WGS sequence"/>
</dbReference>
<keyword evidence="2" id="KW-1185">Reference proteome</keyword>